<feature type="compositionally biased region" description="Polar residues" evidence="1">
    <location>
        <begin position="247"/>
        <end position="258"/>
    </location>
</feature>
<feature type="region of interest" description="Disordered" evidence="1">
    <location>
        <begin position="247"/>
        <end position="267"/>
    </location>
</feature>
<dbReference type="CDD" id="cd00085">
    <property type="entry name" value="HNHc"/>
    <property type="match status" value="1"/>
</dbReference>
<proteinExistence type="predicted"/>
<evidence type="ECO:0000256" key="1">
    <source>
        <dbReference type="SAM" id="MobiDB-lite"/>
    </source>
</evidence>
<dbReference type="AlphaFoldDB" id="A0A370NG50"/>
<evidence type="ECO:0000313" key="2">
    <source>
        <dbReference type="EMBL" id="RDK04596.1"/>
    </source>
</evidence>
<gene>
    <name evidence="2" type="ORF">DLM46_01625</name>
</gene>
<accession>A0A370NG50</accession>
<organism evidence="2 3">
    <name type="scientific">Paraburkholderia lacunae</name>
    <dbReference type="NCBI Taxonomy" id="2211104"/>
    <lineage>
        <taxon>Bacteria</taxon>
        <taxon>Pseudomonadati</taxon>
        <taxon>Pseudomonadota</taxon>
        <taxon>Betaproteobacteria</taxon>
        <taxon>Burkholderiales</taxon>
        <taxon>Burkholderiaceae</taxon>
        <taxon>Paraburkholderia</taxon>
    </lineage>
</organism>
<dbReference type="EMBL" id="QHKS01000001">
    <property type="protein sequence ID" value="RDK04596.1"/>
    <property type="molecule type" value="Genomic_DNA"/>
</dbReference>
<dbReference type="Proteomes" id="UP000254875">
    <property type="component" value="Unassembled WGS sequence"/>
</dbReference>
<dbReference type="InterPro" id="IPR003615">
    <property type="entry name" value="HNH_nuc"/>
</dbReference>
<reference evidence="3" key="1">
    <citation type="submission" date="2018-05" db="EMBL/GenBank/DDBJ databases">
        <authorList>
            <person name="Feng T."/>
        </authorList>
    </citation>
    <scope>NUCLEOTIDE SEQUENCE [LARGE SCALE GENOMIC DNA]</scope>
    <source>
        <strain evidence="3">S27</strain>
    </source>
</reference>
<name>A0A370NG50_9BURK</name>
<protein>
    <recommendedName>
        <fullName evidence="4">HNH domain-containing protein</fullName>
    </recommendedName>
</protein>
<comment type="caution">
    <text evidence="2">The sequence shown here is derived from an EMBL/GenBank/DDBJ whole genome shotgun (WGS) entry which is preliminary data.</text>
</comment>
<dbReference type="RefSeq" id="WP_115098955.1">
    <property type="nucleotide sequence ID" value="NZ_QHKS01000001.1"/>
</dbReference>
<evidence type="ECO:0008006" key="4">
    <source>
        <dbReference type="Google" id="ProtNLM"/>
    </source>
</evidence>
<keyword evidence="3" id="KW-1185">Reference proteome</keyword>
<dbReference type="OrthoDB" id="9802640at2"/>
<sequence>MMFDINGGLMGAIHWVDDDVGYEAWLQNHSAGYLANIYKSTPVKTRTRYLKIHRASHKLPDRSNPNSLNPWTGNNYAKVTSESLVDLLSWLKSNGFEISPDKYCIKCGLSGDVSQHQFSDMVSREPLVVYPDEIPADQQTFIEGATKQVLVNQYERDPRARSKCIRHWKATCYVCSFDFEKAYGPMGKGFIHVHHLTDIASIGVEYEVDPVEDLRPVCPNCHAMLHTQRPAIDIDELKSILKALADPSSTEPTSTYQSEARAGTEIK</sequence>
<evidence type="ECO:0000313" key="3">
    <source>
        <dbReference type="Proteomes" id="UP000254875"/>
    </source>
</evidence>